<evidence type="ECO:0000256" key="4">
    <source>
        <dbReference type="ARBA" id="ARBA00023125"/>
    </source>
</evidence>
<evidence type="ECO:0000313" key="12">
    <source>
        <dbReference type="RefSeq" id="XP_008776283.1"/>
    </source>
</evidence>
<dbReference type="AlphaFoldDB" id="A0A8B7BGS3"/>
<reference evidence="12" key="2">
    <citation type="submission" date="2025-08" db="UniProtKB">
        <authorList>
            <consortium name="RefSeq"/>
        </authorList>
    </citation>
    <scope>IDENTIFICATION</scope>
    <source>
        <tissue evidence="12">Young leaves</tissue>
    </source>
</reference>
<feature type="region of interest" description="Disordered" evidence="9">
    <location>
        <begin position="39"/>
        <end position="62"/>
    </location>
</feature>
<dbReference type="FunFam" id="3.30.730.10:FF:000001">
    <property type="entry name" value="Ethylene-responsive transcription factor 2"/>
    <property type="match status" value="1"/>
</dbReference>
<evidence type="ECO:0000259" key="10">
    <source>
        <dbReference type="PROSITE" id="PS51032"/>
    </source>
</evidence>
<keyword evidence="3" id="KW-0346">Stress response</keyword>
<proteinExistence type="inferred from homology"/>
<organism evidence="11 12">
    <name type="scientific">Phoenix dactylifera</name>
    <name type="common">Date palm</name>
    <dbReference type="NCBI Taxonomy" id="42345"/>
    <lineage>
        <taxon>Eukaryota</taxon>
        <taxon>Viridiplantae</taxon>
        <taxon>Streptophyta</taxon>
        <taxon>Embryophyta</taxon>
        <taxon>Tracheophyta</taxon>
        <taxon>Spermatophyta</taxon>
        <taxon>Magnoliopsida</taxon>
        <taxon>Liliopsida</taxon>
        <taxon>Arecaceae</taxon>
        <taxon>Coryphoideae</taxon>
        <taxon>Phoeniceae</taxon>
        <taxon>Phoenix</taxon>
    </lineage>
</organism>
<evidence type="ECO:0000256" key="7">
    <source>
        <dbReference type="ARBA" id="ARBA00023242"/>
    </source>
</evidence>
<dbReference type="PANTHER" id="PTHR31241">
    <property type="entry name" value="DEHYDRATION-RESPONSIVE ELEMENT-BINDING PROTEIN 2C"/>
    <property type="match status" value="1"/>
</dbReference>
<evidence type="ECO:0000256" key="6">
    <source>
        <dbReference type="ARBA" id="ARBA00023163"/>
    </source>
</evidence>
<dbReference type="RefSeq" id="XP_008776283.1">
    <property type="nucleotide sequence ID" value="XM_008778061.3"/>
</dbReference>
<evidence type="ECO:0000256" key="9">
    <source>
        <dbReference type="SAM" id="MobiDB-lite"/>
    </source>
</evidence>
<dbReference type="GO" id="GO:0005634">
    <property type="term" value="C:nucleus"/>
    <property type="evidence" value="ECO:0007669"/>
    <property type="project" value="UniProtKB-SubCell"/>
</dbReference>
<evidence type="ECO:0000313" key="11">
    <source>
        <dbReference type="Proteomes" id="UP000228380"/>
    </source>
</evidence>
<keyword evidence="4" id="KW-0238">DNA-binding</keyword>
<dbReference type="Proteomes" id="UP000228380">
    <property type="component" value="Chromosome 13"/>
</dbReference>
<name>A0A8B7BGS3_PHODC</name>
<keyword evidence="11" id="KW-1185">Reference proteome</keyword>
<reference evidence="11" key="1">
    <citation type="journal article" date="2019" name="Nat. Commun.">
        <title>Genome-wide association mapping of date palm fruit traits.</title>
        <authorList>
            <person name="Hazzouri K.M."/>
            <person name="Gros-Balthazard M."/>
            <person name="Flowers J.M."/>
            <person name="Copetti D."/>
            <person name="Lemansour A."/>
            <person name="Lebrun M."/>
            <person name="Masmoudi K."/>
            <person name="Ferrand S."/>
            <person name="Dhar M.I."/>
            <person name="Fresquez Z.A."/>
            <person name="Rosas U."/>
            <person name="Zhang J."/>
            <person name="Talag J."/>
            <person name="Lee S."/>
            <person name="Kudrna D."/>
            <person name="Powell R.F."/>
            <person name="Leitch I.J."/>
            <person name="Krueger R.R."/>
            <person name="Wing R.A."/>
            <person name="Amiri K.M.A."/>
            <person name="Purugganan M.D."/>
        </authorList>
    </citation>
    <scope>NUCLEOTIDE SEQUENCE [LARGE SCALE GENOMIC DNA]</scope>
    <source>
        <strain evidence="11">cv. Khalas</strain>
    </source>
</reference>
<accession>A0A8B7BGS3</accession>
<dbReference type="OrthoDB" id="550883at2759"/>
<evidence type="ECO:0000256" key="1">
    <source>
        <dbReference type="ARBA" id="ARBA00004123"/>
    </source>
</evidence>
<keyword evidence="5" id="KW-0010">Activator</keyword>
<dbReference type="Gene3D" id="3.30.730.10">
    <property type="entry name" value="AP2/ERF domain"/>
    <property type="match status" value="1"/>
</dbReference>
<comment type="subcellular location">
    <subcellularLocation>
        <location evidence="1">Nucleus</location>
    </subcellularLocation>
</comment>
<feature type="domain" description="AP2/ERF" evidence="10">
    <location>
        <begin position="69"/>
        <end position="126"/>
    </location>
</feature>
<protein>
    <submittedName>
        <fullName evidence="12">Dehydration-responsive element-binding protein 2B-like isoform X1</fullName>
    </submittedName>
</protein>
<gene>
    <name evidence="12" type="primary">LOC103696434</name>
</gene>
<dbReference type="InterPro" id="IPR001471">
    <property type="entry name" value="AP2/ERF_dom"/>
</dbReference>
<dbReference type="PROSITE" id="PS51032">
    <property type="entry name" value="AP2_ERF"/>
    <property type="match status" value="1"/>
</dbReference>
<dbReference type="SMART" id="SM00380">
    <property type="entry name" value="AP2"/>
    <property type="match status" value="1"/>
</dbReference>
<dbReference type="PRINTS" id="PR00367">
    <property type="entry name" value="ETHRSPELEMNT"/>
</dbReference>
<keyword evidence="6" id="KW-0804">Transcription</keyword>
<evidence type="ECO:0000256" key="5">
    <source>
        <dbReference type="ARBA" id="ARBA00023159"/>
    </source>
</evidence>
<dbReference type="InterPro" id="IPR016177">
    <property type="entry name" value="DNA-bd_dom_sf"/>
</dbReference>
<dbReference type="CDD" id="cd00018">
    <property type="entry name" value="AP2"/>
    <property type="match status" value="1"/>
</dbReference>
<evidence type="ECO:0000256" key="2">
    <source>
        <dbReference type="ARBA" id="ARBA00023015"/>
    </source>
</evidence>
<dbReference type="Pfam" id="PF00847">
    <property type="entry name" value="AP2"/>
    <property type="match status" value="1"/>
</dbReference>
<keyword evidence="7" id="KW-0539">Nucleus</keyword>
<keyword evidence="2" id="KW-0805">Transcription regulation</keyword>
<sequence length="326" mass="35816">MTEPERKRRARRCRNGPNSVSETIAWWKEHNHKLECASDGHKHIQRAPGKGSRKGCMEGKGGPDNPHCKYRGVRQRTWGKWVAEIREPSRGSRLWLGTFPTAVEAALAYDEAARAMYGSYARLNLPEFNSCANTPITTSESCESTTTSHHSNVSDVSNPRQPIVIMPRQEPEDEIRNNGLPPAAAAAVAKDEPGEELFGPLDQIEDLPEDRFDIGDMLRAMDADLTNRGAGGEGINGIACQSGPVVGDINWQCSSPSAFSFQLQNPDAKMLGSLHHMEQNPAGMDCGYDDFVRQMEHGLPDDSAMPELGFSDSSFFYNGHEEGGGE</sequence>
<dbReference type="GO" id="GO:0000976">
    <property type="term" value="F:transcription cis-regulatory region binding"/>
    <property type="evidence" value="ECO:0007669"/>
    <property type="project" value="TreeGrafter"/>
</dbReference>
<dbReference type="GeneID" id="103696434"/>
<dbReference type="PANTHER" id="PTHR31241:SF62">
    <property type="entry name" value="DEHYDRATION-RESPONSIVE ELEMENT-BINDING PROTEIN 2D"/>
    <property type="match status" value="1"/>
</dbReference>
<dbReference type="SUPFAM" id="SSF54171">
    <property type="entry name" value="DNA-binding domain"/>
    <property type="match status" value="1"/>
</dbReference>
<evidence type="ECO:0000256" key="8">
    <source>
        <dbReference type="ARBA" id="ARBA00024343"/>
    </source>
</evidence>
<evidence type="ECO:0000256" key="3">
    <source>
        <dbReference type="ARBA" id="ARBA00023016"/>
    </source>
</evidence>
<dbReference type="GO" id="GO:0006950">
    <property type="term" value="P:response to stress"/>
    <property type="evidence" value="ECO:0007669"/>
    <property type="project" value="TreeGrafter"/>
</dbReference>
<dbReference type="GO" id="GO:0003700">
    <property type="term" value="F:DNA-binding transcription factor activity"/>
    <property type="evidence" value="ECO:0007669"/>
    <property type="project" value="InterPro"/>
</dbReference>
<dbReference type="InterPro" id="IPR036955">
    <property type="entry name" value="AP2/ERF_dom_sf"/>
</dbReference>
<dbReference type="KEGG" id="pda:103696434"/>
<comment type="similarity">
    <text evidence="8">Belongs to the AP2/ERF transcription factor family. ERF subfamily.</text>
</comment>
<dbReference type="GO" id="GO:0045893">
    <property type="term" value="P:positive regulation of DNA-templated transcription"/>
    <property type="evidence" value="ECO:0007669"/>
    <property type="project" value="TreeGrafter"/>
</dbReference>